<dbReference type="AlphaFoldDB" id="A0A0R0JXF2"/>
<protein>
    <submittedName>
        <fullName evidence="2 3">Uncharacterized protein</fullName>
    </submittedName>
</protein>
<proteinExistence type="predicted"/>
<reference evidence="2" key="3">
    <citation type="submission" date="2018-07" db="EMBL/GenBank/DDBJ databases">
        <title>WGS assembly of Glycine max.</title>
        <authorList>
            <person name="Schmutz J."/>
            <person name="Cannon S."/>
            <person name="Schlueter J."/>
            <person name="Ma J."/>
            <person name="Mitros T."/>
            <person name="Nelson W."/>
            <person name="Hyten D."/>
            <person name="Song Q."/>
            <person name="Thelen J."/>
            <person name="Cheng J."/>
            <person name="Xu D."/>
            <person name="Hellsten U."/>
            <person name="May G."/>
            <person name="Yu Y."/>
            <person name="Sakurai T."/>
            <person name="Umezawa T."/>
            <person name="Bhattacharyya M."/>
            <person name="Sandhu D."/>
            <person name="Valliyodan B."/>
            <person name="Lindquist E."/>
            <person name="Peto M."/>
            <person name="Grant D."/>
            <person name="Shu S."/>
            <person name="Goodstein D."/>
            <person name="Barry K."/>
            <person name="Futrell-Griggs M."/>
            <person name="Abernathy B."/>
            <person name="Du J."/>
            <person name="Tian Z."/>
            <person name="Zhu L."/>
            <person name="Gill N."/>
            <person name="Joshi T."/>
            <person name="Libault M."/>
            <person name="Sethuraman A."/>
            <person name="Zhang X."/>
            <person name="Shinozaki K."/>
            <person name="Nguyen H."/>
            <person name="Wing R."/>
            <person name="Cregan P."/>
            <person name="Specht J."/>
            <person name="Grimwood J."/>
            <person name="Rokhsar D."/>
            <person name="Stacey G."/>
            <person name="Shoemaker R."/>
            <person name="Jackson S."/>
        </authorList>
    </citation>
    <scope>NUCLEOTIDE SEQUENCE</scope>
    <source>
        <tissue evidence="2">Callus</tissue>
    </source>
</reference>
<feature type="transmembrane region" description="Helical" evidence="1">
    <location>
        <begin position="35"/>
        <end position="56"/>
    </location>
</feature>
<reference evidence="2 3" key="1">
    <citation type="journal article" date="2010" name="Nature">
        <title>Genome sequence of the palaeopolyploid soybean.</title>
        <authorList>
            <person name="Schmutz J."/>
            <person name="Cannon S.B."/>
            <person name="Schlueter J."/>
            <person name="Ma J."/>
            <person name="Mitros T."/>
            <person name="Nelson W."/>
            <person name="Hyten D.L."/>
            <person name="Song Q."/>
            <person name="Thelen J.J."/>
            <person name="Cheng J."/>
            <person name="Xu D."/>
            <person name="Hellsten U."/>
            <person name="May G.D."/>
            <person name="Yu Y."/>
            <person name="Sakurai T."/>
            <person name="Umezawa T."/>
            <person name="Bhattacharyya M.K."/>
            <person name="Sandhu D."/>
            <person name="Valliyodan B."/>
            <person name="Lindquist E."/>
            <person name="Peto M."/>
            <person name="Grant D."/>
            <person name="Shu S."/>
            <person name="Goodstein D."/>
            <person name="Barry K."/>
            <person name="Futrell-Griggs M."/>
            <person name="Abernathy B."/>
            <person name="Du J."/>
            <person name="Tian Z."/>
            <person name="Zhu L."/>
            <person name="Gill N."/>
            <person name="Joshi T."/>
            <person name="Libault M."/>
            <person name="Sethuraman A."/>
            <person name="Zhang X.-C."/>
            <person name="Shinozaki K."/>
            <person name="Nguyen H.T."/>
            <person name="Wing R.A."/>
            <person name="Cregan P."/>
            <person name="Specht J."/>
            <person name="Grimwood J."/>
            <person name="Rokhsar D."/>
            <person name="Stacey G."/>
            <person name="Shoemaker R.C."/>
            <person name="Jackson S.A."/>
        </authorList>
    </citation>
    <scope>NUCLEOTIDE SEQUENCE</scope>
    <source>
        <strain evidence="3">cv. Williams 82</strain>
        <tissue evidence="2">Callus</tissue>
    </source>
</reference>
<dbReference type="Proteomes" id="UP000008827">
    <property type="component" value="Chromosome 5"/>
</dbReference>
<dbReference type="Gramene" id="KRH57545">
    <property type="protein sequence ID" value="KRH57545"/>
    <property type="gene ID" value="GLYMA_05G067500"/>
</dbReference>
<keyword evidence="4" id="KW-1185">Reference proteome</keyword>
<feature type="transmembrane region" description="Helical" evidence="1">
    <location>
        <begin position="77"/>
        <end position="101"/>
    </location>
</feature>
<sequence>MEVEEHHSYLLMQTHFRFPSLPLSLPSTSSPSLPLLSLALPFSLPSLFLFLFPLSAKSHSILGKSSSKLGRMAKPRILALSSYLTLLKYLSFIHHSTIITYTRRYFDLKNRQLRRLRRDHAVRRQSRGRLHEEE</sequence>
<evidence type="ECO:0000256" key="1">
    <source>
        <dbReference type="SAM" id="Phobius"/>
    </source>
</evidence>
<dbReference type="EMBL" id="CM000838">
    <property type="protein sequence ID" value="KRH57545.1"/>
    <property type="molecule type" value="Genomic_DNA"/>
</dbReference>
<accession>A0A0R0JXF2</accession>
<dbReference type="EnsemblPlants" id="KRH57545">
    <property type="protein sequence ID" value="KRH57545"/>
    <property type="gene ID" value="GLYMA_05G067500"/>
</dbReference>
<keyword evidence="1" id="KW-0472">Membrane</keyword>
<evidence type="ECO:0000313" key="4">
    <source>
        <dbReference type="Proteomes" id="UP000008827"/>
    </source>
</evidence>
<dbReference type="InParanoid" id="A0A0R0JXF2"/>
<evidence type="ECO:0000313" key="3">
    <source>
        <dbReference type="EnsemblPlants" id="KRH57545"/>
    </source>
</evidence>
<organism evidence="2">
    <name type="scientific">Glycine max</name>
    <name type="common">Soybean</name>
    <name type="synonym">Glycine hispida</name>
    <dbReference type="NCBI Taxonomy" id="3847"/>
    <lineage>
        <taxon>Eukaryota</taxon>
        <taxon>Viridiplantae</taxon>
        <taxon>Streptophyta</taxon>
        <taxon>Embryophyta</taxon>
        <taxon>Tracheophyta</taxon>
        <taxon>Spermatophyta</taxon>
        <taxon>Magnoliopsida</taxon>
        <taxon>eudicotyledons</taxon>
        <taxon>Gunneridae</taxon>
        <taxon>Pentapetalae</taxon>
        <taxon>rosids</taxon>
        <taxon>fabids</taxon>
        <taxon>Fabales</taxon>
        <taxon>Fabaceae</taxon>
        <taxon>Papilionoideae</taxon>
        <taxon>50 kb inversion clade</taxon>
        <taxon>NPAAA clade</taxon>
        <taxon>indigoferoid/millettioid clade</taxon>
        <taxon>Phaseoleae</taxon>
        <taxon>Glycine</taxon>
        <taxon>Glycine subgen. Soja</taxon>
    </lineage>
</organism>
<reference evidence="3" key="2">
    <citation type="submission" date="2018-02" db="UniProtKB">
        <authorList>
            <consortium name="EnsemblPlants"/>
        </authorList>
    </citation>
    <scope>IDENTIFICATION</scope>
    <source>
        <strain evidence="3">Williams 82</strain>
    </source>
</reference>
<keyword evidence="1" id="KW-1133">Transmembrane helix</keyword>
<keyword evidence="1" id="KW-0812">Transmembrane</keyword>
<gene>
    <name evidence="2" type="ORF">GLYMA_05G067500</name>
</gene>
<name>A0A0R0JXF2_SOYBN</name>
<evidence type="ECO:0000313" key="2">
    <source>
        <dbReference type="EMBL" id="KRH57545.1"/>
    </source>
</evidence>